<dbReference type="InterPro" id="IPR008844">
    <property type="entry name" value="Spore_GerAC-like"/>
</dbReference>
<comment type="similarity">
    <text evidence="2">Belongs to the GerABKC lipoprotein family.</text>
</comment>
<sequence length="366" mass="42050">MRKLPLPLMMLLLCWSLCGCWDQRELKNIRMVHTAGIDLLEDNKVRLSVSIPTVKTSFESQGTVITPKVSEVGRSVQEANMNLQKIVSQHMDLRETRILLVNRAFAEKNLYEGLDFFYREAQFPINVYIAVTEQPTQKVVQLDVEDRSLISEYLYDLLKSGEEEGLLPKESPYLIAPVMFAKGIDNVLPYLTPSTIRNRAKIEGLALFHSERMTGRLDELHTRTYVLLKNKKSYGTLTEPIGPNHSFMTFTYITSKHSLKLNTAAPIQADIYTTMHCELIDNPSGIRLEESIMKEMTRELEAILTKRAEETIHKLQEANCDALGIGRFLKAHHPKLWRTLEWSKAYPDIRIRAHMDVRIENHGLLN</sequence>
<evidence type="ECO:0000259" key="9">
    <source>
        <dbReference type="Pfam" id="PF05504"/>
    </source>
</evidence>
<feature type="domain" description="Spore germination GerAC-like C-terminal" evidence="9">
    <location>
        <begin position="203"/>
        <end position="363"/>
    </location>
</feature>
<dbReference type="Proteomes" id="UP000093309">
    <property type="component" value="Unassembled WGS sequence"/>
</dbReference>
<dbReference type="PANTHER" id="PTHR35789:SF1">
    <property type="entry name" value="SPORE GERMINATION PROTEIN B3"/>
    <property type="match status" value="1"/>
</dbReference>
<evidence type="ECO:0000256" key="4">
    <source>
        <dbReference type="ARBA" id="ARBA00022729"/>
    </source>
</evidence>
<dbReference type="Pfam" id="PF25198">
    <property type="entry name" value="Spore_GerAC_N"/>
    <property type="match status" value="1"/>
</dbReference>
<dbReference type="AlphaFoldDB" id="A0A1C1A017"/>
<evidence type="ECO:0000256" key="2">
    <source>
        <dbReference type="ARBA" id="ARBA00007886"/>
    </source>
</evidence>
<feature type="signal peptide" evidence="8">
    <location>
        <begin position="1"/>
        <end position="19"/>
    </location>
</feature>
<evidence type="ECO:0000259" key="10">
    <source>
        <dbReference type="Pfam" id="PF25198"/>
    </source>
</evidence>
<keyword evidence="12" id="KW-1185">Reference proteome</keyword>
<evidence type="ECO:0000256" key="7">
    <source>
        <dbReference type="ARBA" id="ARBA00023288"/>
    </source>
</evidence>
<keyword evidence="7" id="KW-0449">Lipoprotein</keyword>
<gene>
    <name evidence="11" type="ORF">A8709_18755</name>
</gene>
<dbReference type="STRING" id="512399.A8709_18755"/>
<dbReference type="NCBIfam" id="TIGR02887">
    <property type="entry name" value="spore_ger_x_C"/>
    <property type="match status" value="1"/>
</dbReference>
<dbReference type="InterPro" id="IPR038501">
    <property type="entry name" value="Spore_GerAC_C_sf"/>
</dbReference>
<dbReference type="InterPro" id="IPR057336">
    <property type="entry name" value="GerAC_N"/>
</dbReference>
<feature type="chain" id="PRO_5039265646" evidence="8">
    <location>
        <begin position="20"/>
        <end position="366"/>
    </location>
</feature>
<keyword evidence="5" id="KW-0472">Membrane</keyword>
<dbReference type="PROSITE" id="PS51257">
    <property type="entry name" value="PROKAR_LIPOPROTEIN"/>
    <property type="match status" value="1"/>
</dbReference>
<dbReference type="Pfam" id="PF05504">
    <property type="entry name" value="Spore_GerAC"/>
    <property type="match status" value="1"/>
</dbReference>
<dbReference type="GO" id="GO:0009847">
    <property type="term" value="P:spore germination"/>
    <property type="evidence" value="ECO:0007669"/>
    <property type="project" value="InterPro"/>
</dbReference>
<evidence type="ECO:0000256" key="5">
    <source>
        <dbReference type="ARBA" id="ARBA00023136"/>
    </source>
</evidence>
<dbReference type="OrthoDB" id="2370124at2"/>
<comment type="subcellular location">
    <subcellularLocation>
        <location evidence="1">Membrane</location>
        <topology evidence="1">Lipid-anchor</topology>
    </subcellularLocation>
</comment>
<protein>
    <submittedName>
        <fullName evidence="11">Uncharacterized protein</fullName>
    </submittedName>
</protein>
<evidence type="ECO:0000256" key="6">
    <source>
        <dbReference type="ARBA" id="ARBA00023139"/>
    </source>
</evidence>
<accession>A0A1C1A017</accession>
<dbReference type="InterPro" id="IPR046953">
    <property type="entry name" value="Spore_GerAC-like_C"/>
</dbReference>
<dbReference type="GO" id="GO:0016020">
    <property type="term" value="C:membrane"/>
    <property type="evidence" value="ECO:0007669"/>
    <property type="project" value="UniProtKB-SubCell"/>
</dbReference>
<evidence type="ECO:0000256" key="3">
    <source>
        <dbReference type="ARBA" id="ARBA00022544"/>
    </source>
</evidence>
<keyword evidence="6" id="KW-0564">Palmitate</keyword>
<evidence type="ECO:0000256" key="8">
    <source>
        <dbReference type="SAM" id="SignalP"/>
    </source>
</evidence>
<dbReference type="RefSeq" id="WP_065853692.1">
    <property type="nucleotide sequence ID" value="NZ_LYPC01000022.1"/>
</dbReference>
<evidence type="ECO:0000313" key="11">
    <source>
        <dbReference type="EMBL" id="OCT13631.1"/>
    </source>
</evidence>
<evidence type="ECO:0000313" key="12">
    <source>
        <dbReference type="Proteomes" id="UP000093309"/>
    </source>
</evidence>
<reference evidence="12" key="1">
    <citation type="submission" date="2016-05" db="EMBL/GenBank/DDBJ databases">
        <title>Paenibacillus oryzae. sp. nov., isolated from the rice root.</title>
        <authorList>
            <person name="Zhang J."/>
            <person name="Zhang X."/>
        </authorList>
    </citation>
    <scope>NUCLEOTIDE SEQUENCE [LARGE SCALE GENOMIC DNA]</scope>
    <source>
        <strain evidence="12">KCTC13222</strain>
    </source>
</reference>
<keyword evidence="3" id="KW-0309">Germination</keyword>
<feature type="domain" description="Spore germination protein N-terminal" evidence="10">
    <location>
        <begin position="22"/>
        <end position="192"/>
    </location>
</feature>
<evidence type="ECO:0000256" key="1">
    <source>
        <dbReference type="ARBA" id="ARBA00004635"/>
    </source>
</evidence>
<organism evidence="11 12">
    <name type="scientific">Paenibacillus pectinilyticus</name>
    <dbReference type="NCBI Taxonomy" id="512399"/>
    <lineage>
        <taxon>Bacteria</taxon>
        <taxon>Bacillati</taxon>
        <taxon>Bacillota</taxon>
        <taxon>Bacilli</taxon>
        <taxon>Bacillales</taxon>
        <taxon>Paenibacillaceae</taxon>
        <taxon>Paenibacillus</taxon>
    </lineage>
</organism>
<name>A0A1C1A017_9BACL</name>
<keyword evidence="4 8" id="KW-0732">Signal</keyword>
<proteinExistence type="inferred from homology"/>
<dbReference type="EMBL" id="LYPC01000022">
    <property type="protein sequence ID" value="OCT13631.1"/>
    <property type="molecule type" value="Genomic_DNA"/>
</dbReference>
<dbReference type="PANTHER" id="PTHR35789">
    <property type="entry name" value="SPORE GERMINATION PROTEIN B3"/>
    <property type="match status" value="1"/>
</dbReference>
<dbReference type="Gene3D" id="3.30.300.210">
    <property type="entry name" value="Nutrient germinant receptor protein C, domain 3"/>
    <property type="match status" value="1"/>
</dbReference>
<comment type="caution">
    <text evidence="11">The sequence shown here is derived from an EMBL/GenBank/DDBJ whole genome shotgun (WGS) entry which is preliminary data.</text>
</comment>